<dbReference type="OrthoDB" id="1450420at2"/>
<name>A0A1M6GRK9_9FLAO</name>
<feature type="transmembrane region" description="Helical" evidence="1">
    <location>
        <begin position="12"/>
        <end position="33"/>
    </location>
</feature>
<proteinExistence type="predicted"/>
<keyword evidence="1" id="KW-1133">Transmembrane helix</keyword>
<gene>
    <name evidence="2" type="ORF">SAMN04488096_108180</name>
</gene>
<sequence length="88" mass="10106">MNFKEVIAYKGFWKSVLVLGLAFLVIYNIVDLLFSFGFDIDAFAAEKLAYPKIIRFIIANIVGGFIYGFVVAFLQFRGKVRREKEKNS</sequence>
<keyword evidence="3" id="KW-1185">Reference proteome</keyword>
<keyword evidence="1" id="KW-0472">Membrane</keyword>
<dbReference type="STRING" id="579105.SAMN04488096_108180"/>
<dbReference type="Proteomes" id="UP000184225">
    <property type="component" value="Unassembled WGS sequence"/>
</dbReference>
<reference evidence="2 3" key="1">
    <citation type="submission" date="2016-11" db="EMBL/GenBank/DDBJ databases">
        <authorList>
            <person name="Jaros S."/>
            <person name="Januszkiewicz K."/>
            <person name="Wedrychowicz H."/>
        </authorList>
    </citation>
    <scope>NUCLEOTIDE SEQUENCE [LARGE SCALE GENOMIC DNA]</scope>
    <source>
        <strain evidence="2 3">DSM 21425</strain>
    </source>
</reference>
<accession>A0A1M6GRK9</accession>
<evidence type="ECO:0000313" key="2">
    <source>
        <dbReference type="EMBL" id="SHJ12506.1"/>
    </source>
</evidence>
<dbReference type="AlphaFoldDB" id="A0A1M6GRK9"/>
<evidence type="ECO:0000256" key="1">
    <source>
        <dbReference type="SAM" id="Phobius"/>
    </source>
</evidence>
<dbReference type="EMBL" id="FQYY01000008">
    <property type="protein sequence ID" value="SHJ12506.1"/>
    <property type="molecule type" value="Genomic_DNA"/>
</dbReference>
<dbReference type="RefSeq" id="WP_073152778.1">
    <property type="nucleotide sequence ID" value="NZ_FQYY01000008.1"/>
</dbReference>
<evidence type="ECO:0000313" key="3">
    <source>
        <dbReference type="Proteomes" id="UP000184225"/>
    </source>
</evidence>
<protein>
    <submittedName>
        <fullName evidence="2">Uncharacterized protein</fullName>
    </submittedName>
</protein>
<feature type="transmembrane region" description="Helical" evidence="1">
    <location>
        <begin position="53"/>
        <end position="76"/>
    </location>
</feature>
<keyword evidence="1" id="KW-0812">Transmembrane</keyword>
<organism evidence="2 3">
    <name type="scientific">Mesonia phycicola</name>
    <dbReference type="NCBI Taxonomy" id="579105"/>
    <lineage>
        <taxon>Bacteria</taxon>
        <taxon>Pseudomonadati</taxon>
        <taxon>Bacteroidota</taxon>
        <taxon>Flavobacteriia</taxon>
        <taxon>Flavobacteriales</taxon>
        <taxon>Flavobacteriaceae</taxon>
        <taxon>Mesonia</taxon>
    </lineage>
</organism>